<dbReference type="InterPro" id="IPR000569">
    <property type="entry name" value="HECT_dom"/>
</dbReference>
<feature type="region of interest" description="Disordered" evidence="7">
    <location>
        <begin position="664"/>
        <end position="697"/>
    </location>
</feature>
<dbReference type="SMART" id="SM00456">
    <property type="entry name" value="WW"/>
    <property type="match status" value="2"/>
</dbReference>
<dbReference type="SUPFAM" id="SSF51045">
    <property type="entry name" value="WW domain"/>
    <property type="match status" value="2"/>
</dbReference>
<dbReference type="OrthoDB" id="5987976at2759"/>
<sequence length="1191" mass="132968">DDTHSNNVQRLNEEVTTEQSDRTELTSAQTQNEANQTQNEADTAESNIASGINEDDSAIDENSAVNSEQTIEVVINESEANISQTPSIRTSTSSERTPTPSASSPTPSTSTIQDSPMQTLSAQTPQSASDRRPNSSVASLSSQLADIPVISSRVSLDALHDHRDITDATALNNLEDEVFDGNAPTGVPSFQRLFSRDSNNDVLETEGTTHARLFSRGSGSVTIEPEGRTHTRLFSRGSGSVSTDPPPFPANEFSSPSETREGMLSPVADADETQGTTQNDTNAVAEGASQTNTQSTGAVLQQRSQGLDSTLNTSLSEEIWEPREGAIVEDTTVAPSGIAQPAQPTQQEAQPNEIAQPNDNAAQPDQDTSQMNNDEPEGNSQSRLPNGTVAATTGTGTGSGSTPTSSRRSSHHARQIAFQRVDPLPGEEPLPPGWEVRIDSHGRKFYIDHINRQTTWTRPRAQQVPPTGQAVRRVPSISSEQREDLDRRYRSIRRTINDSSQPRVDELGGTPPIDHATPAQSSEQPAPTTSATTSPQRNIDSSTLMQFPAIKFLTRPDLFSLIQNAQDSMAEYNRNSTLKHMLTKIRRDPQVFQRYQHNRDLVGFLNMFADPNMELPRGWEVKYDRSGKAFFINHTERRTTFIDPRLPVDVPIMQNGSLMPLMRQRSRSAGERDMPGMAPTPPPRPNNADATASSATAAVPSTYNERVVAFLKQPNIEKILSERHPTYRYDSSLKSKIAKIVKFGEPRLERLSNDVDLIVLLSMFENEIMSYVPPHLATVSKQHNSPLGSPQGSPALQRANVRVPAPYKRDFQAKLRNFHRKLENKGYGQGPGKVKLSVRRDHVLEDAYNKIMATSKKELQRSKLFISFKGEEGLDYGGPGREFFFLLSRELFNPYYGLFEYSANDTYTVQVSPMSAFVENAHEWFRFAGRVIALALIHQYLLDAFFTRPFYKALLKLGTTLSDVEAIDTEYHQSILWIKENDITDMGLDLTFSVNEEVFGQITERDLKPNGRHIPVTEKNKKDYIDRVVKWRVERGVVEQTESLVRGFYEVIDSRSVSVFDARELELVIAGIAEIDTADWRKHTEYRSGYHEMHPVVQWFWMAVERFDSERRLRLLQFVTGSSSVPYEGFAALRGSNGPRKFCIEKWGKISSLPRAHTCFNRIDLPAYNSFEMLFDKLSTAVEETSTFGIE</sequence>
<dbReference type="GO" id="GO:0016567">
    <property type="term" value="P:protein ubiquitination"/>
    <property type="evidence" value="ECO:0007669"/>
    <property type="project" value="UniProtKB-UniPathway"/>
</dbReference>
<feature type="region of interest" description="Disordered" evidence="7">
    <location>
        <begin position="454"/>
        <end position="541"/>
    </location>
</feature>
<evidence type="ECO:0000256" key="1">
    <source>
        <dbReference type="ARBA" id="ARBA00000885"/>
    </source>
</evidence>
<feature type="compositionally biased region" description="Low complexity" evidence="7">
    <location>
        <begin position="28"/>
        <end position="41"/>
    </location>
</feature>
<comment type="caution">
    <text evidence="8">The sequence shown here is derived from an EMBL/GenBank/DDBJ whole genome shotgun (WGS) entry which is preliminary data.</text>
</comment>
<dbReference type="SMART" id="SM00119">
    <property type="entry name" value="HECTc"/>
    <property type="match status" value="1"/>
</dbReference>
<feature type="compositionally biased region" description="Low complexity" evidence="7">
    <location>
        <begin position="521"/>
        <end position="536"/>
    </location>
</feature>
<feature type="region of interest" description="Disordered" evidence="7">
    <location>
        <begin position="216"/>
        <end position="263"/>
    </location>
</feature>
<dbReference type="Gene3D" id="3.90.1750.10">
    <property type="entry name" value="Hect, E3 ligase catalytic domains"/>
    <property type="match status" value="1"/>
</dbReference>
<evidence type="ECO:0000256" key="5">
    <source>
        <dbReference type="ARBA" id="ARBA00022737"/>
    </source>
</evidence>
<feature type="region of interest" description="Disordered" evidence="7">
    <location>
        <begin position="286"/>
        <end position="311"/>
    </location>
</feature>
<dbReference type="PANTHER" id="PTHR11254">
    <property type="entry name" value="HECT DOMAIN UBIQUITIN-PROTEIN LIGASE"/>
    <property type="match status" value="1"/>
</dbReference>
<evidence type="ECO:0000256" key="6">
    <source>
        <dbReference type="ARBA" id="ARBA00022786"/>
    </source>
</evidence>
<dbReference type="Gene3D" id="3.30.2410.10">
    <property type="entry name" value="Hect, E3 ligase catalytic domain"/>
    <property type="match status" value="1"/>
</dbReference>
<evidence type="ECO:0000313" key="8">
    <source>
        <dbReference type="EMBL" id="CAH1790469.1"/>
    </source>
</evidence>
<feature type="compositionally biased region" description="Basic and acidic residues" evidence="7">
    <location>
        <begin position="480"/>
        <end position="489"/>
    </location>
</feature>
<dbReference type="Proteomes" id="UP000749559">
    <property type="component" value="Unassembled WGS sequence"/>
</dbReference>
<dbReference type="Gene3D" id="3.30.2160.10">
    <property type="entry name" value="Hect, E3 ligase catalytic domain"/>
    <property type="match status" value="1"/>
</dbReference>
<name>A0A8J1UZ15_OWEFU</name>
<feature type="compositionally biased region" description="Low complexity" evidence="7">
    <location>
        <begin position="85"/>
        <end position="111"/>
    </location>
</feature>
<dbReference type="AlphaFoldDB" id="A0A8J1UZ15"/>
<dbReference type="PROSITE" id="PS50237">
    <property type="entry name" value="HECT"/>
    <property type="match status" value="1"/>
</dbReference>
<dbReference type="Pfam" id="PF00397">
    <property type="entry name" value="WW"/>
    <property type="match status" value="2"/>
</dbReference>
<organism evidence="8 9">
    <name type="scientific">Owenia fusiformis</name>
    <name type="common">Polychaete worm</name>
    <dbReference type="NCBI Taxonomy" id="6347"/>
    <lineage>
        <taxon>Eukaryota</taxon>
        <taxon>Metazoa</taxon>
        <taxon>Spiralia</taxon>
        <taxon>Lophotrochozoa</taxon>
        <taxon>Annelida</taxon>
        <taxon>Polychaeta</taxon>
        <taxon>Sedentaria</taxon>
        <taxon>Canalipalpata</taxon>
        <taxon>Sabellida</taxon>
        <taxon>Oweniida</taxon>
        <taxon>Oweniidae</taxon>
        <taxon>Owenia</taxon>
    </lineage>
</organism>
<dbReference type="PANTHER" id="PTHR11254:SF320">
    <property type="entry name" value="HECT-TYPE E3 UBIQUITIN TRANSFERASE"/>
    <property type="match status" value="1"/>
</dbReference>
<evidence type="ECO:0000256" key="7">
    <source>
        <dbReference type="SAM" id="MobiDB-lite"/>
    </source>
</evidence>
<dbReference type="InterPro" id="IPR040524">
    <property type="entry name" value="HECW1_helix"/>
</dbReference>
<dbReference type="Pfam" id="PF00632">
    <property type="entry name" value="HECT"/>
    <property type="match status" value="1"/>
</dbReference>
<keyword evidence="4" id="KW-0808">Transferase</keyword>
<dbReference type="GO" id="GO:0005737">
    <property type="term" value="C:cytoplasm"/>
    <property type="evidence" value="ECO:0007669"/>
    <property type="project" value="TreeGrafter"/>
</dbReference>
<dbReference type="InterPro" id="IPR035983">
    <property type="entry name" value="Hect_E3_ubiquitin_ligase"/>
</dbReference>
<dbReference type="CDD" id="cd00078">
    <property type="entry name" value="HECTc"/>
    <property type="match status" value="1"/>
</dbReference>
<feature type="compositionally biased region" description="Polar residues" evidence="7">
    <location>
        <begin position="353"/>
        <end position="391"/>
    </location>
</feature>
<dbReference type="SUPFAM" id="SSF56204">
    <property type="entry name" value="Hect, E3 ligase catalytic domain"/>
    <property type="match status" value="1"/>
</dbReference>
<dbReference type="FunFam" id="3.90.1750.10:FF:000079">
    <property type="entry name" value="E3 ubiquitin-protein ligase"/>
    <property type="match status" value="1"/>
</dbReference>
<dbReference type="GO" id="GO:0061630">
    <property type="term" value="F:ubiquitin protein ligase activity"/>
    <property type="evidence" value="ECO:0007669"/>
    <property type="project" value="UniProtKB-EC"/>
</dbReference>
<feature type="region of interest" description="Disordered" evidence="7">
    <location>
        <begin position="1"/>
        <end position="142"/>
    </location>
</feature>
<evidence type="ECO:0000256" key="4">
    <source>
        <dbReference type="ARBA" id="ARBA00022679"/>
    </source>
</evidence>
<comment type="pathway">
    <text evidence="2">Protein modification; protein ubiquitination.</text>
</comment>
<dbReference type="Gene3D" id="2.20.70.10">
    <property type="match status" value="2"/>
</dbReference>
<dbReference type="EC" id="2.3.2.26" evidence="3"/>
<gene>
    <name evidence="8" type="ORF">OFUS_LOCUS15671</name>
</gene>
<feature type="region of interest" description="Disordered" evidence="7">
    <location>
        <begin position="337"/>
        <end position="414"/>
    </location>
</feature>
<keyword evidence="6" id="KW-0833">Ubl conjugation pathway</keyword>
<dbReference type="InterPro" id="IPR036020">
    <property type="entry name" value="WW_dom_sf"/>
</dbReference>
<feature type="compositionally biased region" description="Polar residues" evidence="7">
    <location>
        <begin position="1"/>
        <end position="10"/>
    </location>
</feature>
<dbReference type="InterPro" id="IPR050409">
    <property type="entry name" value="E3_ubiq-protein_ligase"/>
</dbReference>
<dbReference type="PROSITE" id="PS50020">
    <property type="entry name" value="WW_DOMAIN_2"/>
    <property type="match status" value="2"/>
</dbReference>
<feature type="non-terminal residue" evidence="8">
    <location>
        <position position="1191"/>
    </location>
</feature>
<feature type="compositionally biased region" description="Polar residues" evidence="7">
    <location>
        <begin position="112"/>
        <end position="142"/>
    </location>
</feature>
<evidence type="ECO:0000256" key="2">
    <source>
        <dbReference type="ARBA" id="ARBA00004906"/>
    </source>
</evidence>
<keyword evidence="5" id="KW-0677">Repeat</keyword>
<evidence type="ECO:0000256" key="3">
    <source>
        <dbReference type="ARBA" id="ARBA00012485"/>
    </source>
</evidence>
<keyword evidence="9" id="KW-1185">Reference proteome</keyword>
<dbReference type="GO" id="GO:0048814">
    <property type="term" value="P:regulation of dendrite morphogenesis"/>
    <property type="evidence" value="ECO:0007669"/>
    <property type="project" value="TreeGrafter"/>
</dbReference>
<dbReference type="GO" id="GO:0006511">
    <property type="term" value="P:ubiquitin-dependent protein catabolic process"/>
    <property type="evidence" value="ECO:0007669"/>
    <property type="project" value="TreeGrafter"/>
</dbReference>
<dbReference type="EMBL" id="CAIIXF020000007">
    <property type="protein sequence ID" value="CAH1790469.1"/>
    <property type="molecule type" value="Genomic_DNA"/>
</dbReference>
<reference evidence="8" key="1">
    <citation type="submission" date="2022-03" db="EMBL/GenBank/DDBJ databases">
        <authorList>
            <person name="Martin C."/>
        </authorList>
    </citation>
    <scope>NUCLEOTIDE SEQUENCE</scope>
</reference>
<dbReference type="UniPathway" id="UPA00143"/>
<comment type="catalytic activity">
    <reaction evidence="1">
        <text>S-ubiquitinyl-[E2 ubiquitin-conjugating enzyme]-L-cysteine + [acceptor protein]-L-lysine = [E2 ubiquitin-conjugating enzyme]-L-cysteine + N(6)-ubiquitinyl-[acceptor protein]-L-lysine.</text>
        <dbReference type="EC" id="2.3.2.26"/>
    </reaction>
</comment>
<evidence type="ECO:0000313" key="9">
    <source>
        <dbReference type="Proteomes" id="UP000749559"/>
    </source>
</evidence>
<accession>A0A8J1UZ15</accession>
<protein>
    <recommendedName>
        <fullName evidence="3">HECT-type E3 ubiquitin transferase</fullName>
        <ecNumber evidence="3">2.3.2.26</ecNumber>
    </recommendedName>
</protein>
<dbReference type="FunFam" id="3.30.2410.10:FF:000002">
    <property type="entry name" value="E3 ubiquitin-protein ligase HECW2"/>
    <property type="match status" value="1"/>
</dbReference>
<feature type="compositionally biased region" description="Low complexity" evidence="7">
    <location>
        <begin position="686"/>
        <end position="697"/>
    </location>
</feature>
<proteinExistence type="predicted"/>
<dbReference type="CDD" id="cd00201">
    <property type="entry name" value="WW"/>
    <property type="match status" value="2"/>
</dbReference>
<feature type="compositionally biased region" description="Low complexity" evidence="7">
    <location>
        <begin position="339"/>
        <end position="351"/>
    </location>
</feature>
<dbReference type="PROSITE" id="PS01159">
    <property type="entry name" value="WW_DOMAIN_1"/>
    <property type="match status" value="2"/>
</dbReference>
<dbReference type="InterPro" id="IPR001202">
    <property type="entry name" value="WW_dom"/>
</dbReference>
<dbReference type="FunFam" id="3.90.1750.10:FF:000036">
    <property type="entry name" value="E3 ubiquitin-protein ligase HECW2"/>
    <property type="match status" value="1"/>
</dbReference>
<dbReference type="FunFam" id="3.30.2160.10:FF:000001">
    <property type="entry name" value="E3 ubiquitin-protein ligase NEDD4-like"/>
    <property type="match status" value="1"/>
</dbReference>
<dbReference type="Pfam" id="PF18436">
    <property type="entry name" value="HECW1_helix"/>
    <property type="match status" value="1"/>
</dbReference>